<sequence length="732" mass="85499">MKTNLIKSILGINLAGCAVLPVAFSVSNNQIIGENKNNETTWKIHVNNKDYVFSDSEEVLKQILKDLNPNIKRSQMIGMKKYGKSNNEVKIDNEIKPYDLNKVSAVYFDSDSNPVHSKEEAYNSFLEEKNIIKKYKGLTPNKIFDTEQEAMEDIKANLLKSSLKTFIKKGEEKINPFNEKSLQSLITDLYENNDNNLNNNIYSALKLDNGEYVILPKNEVKGLLSTLASDIYTDIWISSHQFLDIKLTWKTDNSTPISKYASGDKYGYIDWKEWESFDSEEQWKKVGYSLQKTVNDNWIKQYLLNHKTDIEDLLDINIVKEDASWYQKYNGVQGNLKKGLRFFDFTKLLVKSEANFSTQYMHGWSDYRYPIDLWNIHSRGNVNFNLHLETSYNVDAIFNAMKKCLSDNYLINIFSLKKKVDLSDKNKEIVLEKDKIYPIGKKDQIIWNYDDLFNNIIKRDGSETEKAIYDVLINSIEEHKVLSLNGQLCYIEDGGNLINISNFKPQDKIYKNEDNIIFNYKVVNKNNKKIDFSSVQEQDIEFNNRDDEAQIVSAAELFGYVKKNDPSLFETIKKQEKSGELLLFNNYNLSITTGSFVNIFKSKYDETREFINLENFNKFKEKMKKKTSQVPIYFLNGLVNFVNNEDIDLLQKTFNLTNMENLKSNAKYILSEYIVPSKKYVWYQDSLNSYKLENNIFNLVHVPWDGKEKYFDDYNALTTFIKKYIESNKQEI</sequence>
<proteinExistence type="predicted"/>
<name>A0ABY5J0F3_9BACT</name>
<evidence type="ECO:0000313" key="1">
    <source>
        <dbReference type="EMBL" id="UUD36734.1"/>
    </source>
</evidence>
<accession>A0ABY5J0F3</accession>
<dbReference type="RefSeq" id="WP_129723200.1">
    <property type="nucleotide sequence ID" value="NZ_CP101808.1"/>
</dbReference>
<organism evidence="1 2">
    <name type="scientific">Mycoplasmopsis equigenitalium</name>
    <dbReference type="NCBI Taxonomy" id="114883"/>
    <lineage>
        <taxon>Bacteria</taxon>
        <taxon>Bacillati</taxon>
        <taxon>Mycoplasmatota</taxon>
        <taxon>Mycoplasmoidales</taxon>
        <taxon>Metamycoplasmataceae</taxon>
        <taxon>Mycoplasmopsis</taxon>
    </lineage>
</organism>
<keyword evidence="2" id="KW-1185">Reference proteome</keyword>
<evidence type="ECO:0008006" key="3">
    <source>
        <dbReference type="Google" id="ProtNLM"/>
    </source>
</evidence>
<dbReference type="EMBL" id="CP101808">
    <property type="protein sequence ID" value="UUD36734.1"/>
    <property type="molecule type" value="Genomic_DNA"/>
</dbReference>
<dbReference type="Proteomes" id="UP001059576">
    <property type="component" value="Chromosome"/>
</dbReference>
<gene>
    <name evidence="1" type="ORF">NPA09_02420</name>
</gene>
<protein>
    <recommendedName>
        <fullName evidence="3">Lipoprotein</fullName>
    </recommendedName>
</protein>
<evidence type="ECO:0000313" key="2">
    <source>
        <dbReference type="Proteomes" id="UP001059576"/>
    </source>
</evidence>
<reference evidence="1" key="1">
    <citation type="submission" date="2022-07" db="EMBL/GenBank/DDBJ databases">
        <title>Complete genome of Mycoplasma equigenitalium type strain T37.</title>
        <authorList>
            <person name="Spergser J."/>
        </authorList>
    </citation>
    <scope>NUCLEOTIDE SEQUENCE</scope>
    <source>
        <strain evidence="1">T37</strain>
    </source>
</reference>